<dbReference type="Proteomes" id="UP000886885">
    <property type="component" value="Chromosome 1A"/>
</dbReference>
<dbReference type="InterPro" id="IPR001683">
    <property type="entry name" value="PX_dom"/>
</dbReference>
<dbReference type="InterPro" id="IPR044588">
    <property type="entry name" value="EREX-like"/>
</dbReference>
<keyword evidence="1" id="KW-0175">Coiled coil</keyword>
<dbReference type="PROSITE" id="PS50195">
    <property type="entry name" value="PX"/>
    <property type="match status" value="1"/>
</dbReference>
<dbReference type="GO" id="GO:0035091">
    <property type="term" value="F:phosphatidylinositol binding"/>
    <property type="evidence" value="ECO:0007669"/>
    <property type="project" value="InterPro"/>
</dbReference>
<dbReference type="AlphaFoldDB" id="A0A8X8DI83"/>
<evidence type="ECO:0000313" key="4">
    <source>
        <dbReference type="EMBL" id="KAG6792460.1"/>
    </source>
</evidence>
<dbReference type="OrthoDB" id="76516at2759"/>
<feature type="coiled-coil region" evidence="1">
    <location>
        <begin position="575"/>
        <end position="754"/>
    </location>
</feature>
<dbReference type="PANTHER" id="PTHR46856:SF3">
    <property type="entry name" value="PX DOMAIN-CONTAINING PROTEIN EREX"/>
    <property type="match status" value="1"/>
</dbReference>
<feature type="compositionally biased region" description="Low complexity" evidence="2">
    <location>
        <begin position="33"/>
        <end position="42"/>
    </location>
</feature>
<comment type="caution">
    <text evidence="4">The sequence shown here is derived from an EMBL/GenBank/DDBJ whole genome shotgun (WGS) entry which is preliminary data.</text>
</comment>
<gene>
    <name evidence="4" type="ORF">POTOM_001610</name>
</gene>
<evidence type="ECO:0000256" key="1">
    <source>
        <dbReference type="SAM" id="Coils"/>
    </source>
</evidence>
<feature type="domain" description="PX" evidence="3">
    <location>
        <begin position="94"/>
        <end position="352"/>
    </location>
</feature>
<keyword evidence="5" id="KW-1185">Reference proteome</keyword>
<dbReference type="GO" id="GO:0015031">
    <property type="term" value="P:protein transport"/>
    <property type="evidence" value="ECO:0007669"/>
    <property type="project" value="InterPro"/>
</dbReference>
<evidence type="ECO:0000313" key="5">
    <source>
        <dbReference type="Proteomes" id="UP000886885"/>
    </source>
</evidence>
<dbReference type="PANTHER" id="PTHR46856">
    <property type="entry name" value="PX DOMAIN-CONTAINING PROTEIN EREL1-RELATED"/>
    <property type="match status" value="1"/>
</dbReference>
<feature type="region of interest" description="Disordered" evidence="2">
    <location>
        <begin position="33"/>
        <end position="67"/>
    </location>
</feature>
<evidence type="ECO:0000259" key="3">
    <source>
        <dbReference type="PROSITE" id="PS50195"/>
    </source>
</evidence>
<reference evidence="4" key="1">
    <citation type="journal article" date="2020" name="bioRxiv">
        <title>Hybrid origin of Populus tomentosa Carr. identified through genome sequencing and phylogenomic analysis.</title>
        <authorList>
            <person name="An X."/>
            <person name="Gao K."/>
            <person name="Chen Z."/>
            <person name="Li J."/>
            <person name="Yang X."/>
            <person name="Yang X."/>
            <person name="Zhou J."/>
            <person name="Guo T."/>
            <person name="Zhao T."/>
            <person name="Huang S."/>
            <person name="Miao D."/>
            <person name="Khan W.U."/>
            <person name="Rao P."/>
            <person name="Ye M."/>
            <person name="Lei B."/>
            <person name="Liao W."/>
            <person name="Wang J."/>
            <person name="Ji L."/>
            <person name="Li Y."/>
            <person name="Guo B."/>
            <person name="Mustafa N.S."/>
            <person name="Li S."/>
            <person name="Yun Q."/>
            <person name="Keller S.R."/>
            <person name="Mao J."/>
            <person name="Zhang R."/>
            <person name="Strauss S.H."/>
        </authorList>
    </citation>
    <scope>NUCLEOTIDE SEQUENCE</scope>
    <source>
        <strain evidence="4">GM15</strain>
        <tissue evidence="4">Leaf</tissue>
    </source>
</reference>
<name>A0A8X8DI83_POPTO</name>
<dbReference type="EMBL" id="JAAWWB010000001">
    <property type="protein sequence ID" value="KAG6792460.1"/>
    <property type="molecule type" value="Genomic_DNA"/>
</dbReference>
<dbReference type="Pfam" id="PF00787">
    <property type="entry name" value="PX"/>
    <property type="match status" value="1"/>
</dbReference>
<sequence length="910" mass="102630">MDMYTYDLSLLDFSDPFFDPISTSNLHHLLHRSSSSSSNSSTVIDRHDKPKSPPRHRHDGTSPLPLGMDWSLPPRKWDGRNSVWPHDPHTGWSYCVTIPSWILVPKSRGSDPVAFYRVQVGVLSPEGLTTTRGILRRFSDFLNLFYELQKAFPLKTLPPAPPKRILRLKSRISVEELGDCSVSQGLLVRGQTGKEDCAGTEIDEGGLEIVFFGSRTEMLESKVYEKKFCSLENGALGLIWMKLLINLLISLLLPNLIYGDCASILVFIYKGLTGLGIQWRLFDGWNVGFELLEIVETTRVTLNNNGNNILKMASILQRRCSLEDWMEKLLSDIDVSRSAPVGTFLELEAAARSSFDDANQQGEDIDSSVVGMVPSFLLQTSSDGSVLAGSTSVASYHDYDSPDEMSGFATPRIERDINDDLGMEASTSDQNITDPTETPVKYTRLSKTSILENLERFSQQKIHTVRVKSITGRDKHADSTSKAKSFLGGETVPLPAQEYLRLDGHIRRLSTESIESDISSMRASEISNLGMGNLFGDNSIDCPEGTESSKIIDASVSSDLQLSRDVLVALPSDERHKLNRVLNTLQQRLATAKTDVEDLIARLNQEIAVRQFLTTKVKDLEVDLETTRNNCKENMQQAVLIERERFTQTQWDVEELRRQCLELELKLKHEQDEKACSESAKISVLQDNKMLLQQLDVARKDFEDLHKDHEELQVKSKADVKLLVKEVKSLRNSQRELKQELSRLMKEKLEVERAVNKEKQITENVIAANAKLLHECEILHNRLEECSVNFLVEEEDKLIVDTSSPSDAIDLLTTSDNRIGLLLAEAQLLAQDLENSVARSDETHNTNGSDRTDNELRKMLTETFIDNARLRMQVNSIIRCALNIHLKSDKDDEDEEAPLRKTVLSKFLER</sequence>
<proteinExistence type="predicted"/>
<protein>
    <recommendedName>
        <fullName evidence="3">PX domain-containing protein</fullName>
    </recommendedName>
</protein>
<accession>A0A8X8DI83</accession>
<evidence type="ECO:0000256" key="2">
    <source>
        <dbReference type="SAM" id="MobiDB-lite"/>
    </source>
</evidence>
<organism evidence="4 5">
    <name type="scientific">Populus tomentosa</name>
    <name type="common">Chinese white poplar</name>
    <dbReference type="NCBI Taxonomy" id="118781"/>
    <lineage>
        <taxon>Eukaryota</taxon>
        <taxon>Viridiplantae</taxon>
        <taxon>Streptophyta</taxon>
        <taxon>Embryophyta</taxon>
        <taxon>Tracheophyta</taxon>
        <taxon>Spermatophyta</taxon>
        <taxon>Magnoliopsida</taxon>
        <taxon>eudicotyledons</taxon>
        <taxon>Gunneridae</taxon>
        <taxon>Pentapetalae</taxon>
        <taxon>rosids</taxon>
        <taxon>fabids</taxon>
        <taxon>Malpighiales</taxon>
        <taxon>Salicaceae</taxon>
        <taxon>Saliceae</taxon>
        <taxon>Populus</taxon>
    </lineage>
</organism>